<dbReference type="EMBL" id="QDGZ01000005">
    <property type="protein sequence ID" value="PVG82202.1"/>
    <property type="molecule type" value="Genomic_DNA"/>
</dbReference>
<evidence type="ECO:0000313" key="1">
    <source>
        <dbReference type="EMBL" id="PVG82202.1"/>
    </source>
</evidence>
<dbReference type="AlphaFoldDB" id="A0A2T8F911"/>
<protein>
    <submittedName>
        <fullName evidence="1">Uncharacterized protein</fullName>
    </submittedName>
</protein>
<keyword evidence="2" id="KW-1185">Reference proteome</keyword>
<dbReference type="RefSeq" id="WP_116572506.1">
    <property type="nucleotide sequence ID" value="NZ_QDGZ01000005.1"/>
</dbReference>
<dbReference type="Proteomes" id="UP000246018">
    <property type="component" value="Unassembled WGS sequence"/>
</dbReference>
<name>A0A2T8F911_9ACTN</name>
<gene>
    <name evidence="1" type="ORF">DDE18_11910</name>
</gene>
<organism evidence="1 2">
    <name type="scientific">Nocardioides gansuensis</name>
    <dbReference type="NCBI Taxonomy" id="2138300"/>
    <lineage>
        <taxon>Bacteria</taxon>
        <taxon>Bacillati</taxon>
        <taxon>Actinomycetota</taxon>
        <taxon>Actinomycetes</taxon>
        <taxon>Propionibacteriales</taxon>
        <taxon>Nocardioidaceae</taxon>
        <taxon>Nocardioides</taxon>
    </lineage>
</organism>
<sequence>MTFSASEFYEAGMSLPPEVRKIVALRLLESVESDEAFDRAAEGSTPRPAPAFDALKADPSRAIPAETVRARFEATWAARS</sequence>
<comment type="caution">
    <text evidence="1">The sequence shown here is derived from an EMBL/GenBank/DDBJ whole genome shotgun (WGS) entry which is preliminary data.</text>
</comment>
<evidence type="ECO:0000313" key="2">
    <source>
        <dbReference type="Proteomes" id="UP000246018"/>
    </source>
</evidence>
<dbReference type="OrthoDB" id="3732349at2"/>
<proteinExistence type="predicted"/>
<reference evidence="1 2" key="1">
    <citation type="submission" date="2018-04" db="EMBL/GenBank/DDBJ databases">
        <title>Genome of Nocardioides gansuensis WSJ-1.</title>
        <authorList>
            <person name="Wu S."/>
            <person name="Wang G."/>
        </authorList>
    </citation>
    <scope>NUCLEOTIDE SEQUENCE [LARGE SCALE GENOMIC DNA]</scope>
    <source>
        <strain evidence="1 2">WSJ-1</strain>
    </source>
</reference>
<accession>A0A2T8F911</accession>